<dbReference type="AlphaFoldDB" id="I0KAP7"/>
<reference evidence="1 2" key="1">
    <citation type="journal article" date="2012" name="J. Bacteriol.">
        <title>Genome Sequence of Fibrella aestuarina BUZ 2T, a Filamentous Marine Bacterium.</title>
        <authorList>
            <person name="Filippini M."/>
            <person name="Qi W."/>
            <person name="Blom J."/>
            <person name="Goesmann A."/>
            <person name="Smits T.H."/>
            <person name="Bagheri H.C."/>
        </authorList>
    </citation>
    <scope>NUCLEOTIDE SEQUENCE [LARGE SCALE GENOMIC DNA]</scope>
    <source>
        <strain evidence="2">BUZ 2T</strain>
    </source>
</reference>
<proteinExistence type="predicted"/>
<organism evidence="1 2">
    <name type="scientific">Fibrella aestuarina BUZ 2</name>
    <dbReference type="NCBI Taxonomy" id="1166018"/>
    <lineage>
        <taxon>Bacteria</taxon>
        <taxon>Pseudomonadati</taxon>
        <taxon>Bacteroidota</taxon>
        <taxon>Cytophagia</taxon>
        <taxon>Cytophagales</taxon>
        <taxon>Spirosomataceae</taxon>
        <taxon>Fibrella</taxon>
    </lineage>
</organism>
<dbReference type="RefSeq" id="WP_015332299.1">
    <property type="nucleotide sequence ID" value="NC_020054.1"/>
</dbReference>
<dbReference type="KEGG" id="fae:FAES_3191"/>
<dbReference type="EMBL" id="HE796683">
    <property type="protein sequence ID" value="CCH01200.1"/>
    <property type="molecule type" value="Genomic_DNA"/>
</dbReference>
<evidence type="ECO:0000313" key="2">
    <source>
        <dbReference type="Proteomes" id="UP000011058"/>
    </source>
</evidence>
<protein>
    <recommendedName>
        <fullName evidence="3">Lipocalin-like domain-containing protein</fullName>
    </recommendedName>
</protein>
<dbReference type="Proteomes" id="UP000011058">
    <property type="component" value="Chromosome"/>
</dbReference>
<dbReference type="STRING" id="1166018.FAES_3191"/>
<accession>I0KAP7</accession>
<evidence type="ECO:0000313" key="1">
    <source>
        <dbReference type="EMBL" id="CCH01200.1"/>
    </source>
</evidence>
<sequence>MNRLSRTLVLGLLTLLPFVQSCKKSNPIDPQPTTPATEVAGTYQLTYAQAPSGTLSLTDYSGTINVTRVDDSSVNLRLLIVEKATNEQSDVDLGNVELLRQAGKILLSADGQQAGSYQNGTIEVLGHSPDGTLTLRGKR</sequence>
<dbReference type="PROSITE" id="PS51257">
    <property type="entry name" value="PROKAR_LIPOPROTEIN"/>
    <property type="match status" value="1"/>
</dbReference>
<evidence type="ECO:0008006" key="3">
    <source>
        <dbReference type="Google" id="ProtNLM"/>
    </source>
</evidence>
<name>I0KAP7_9BACT</name>
<keyword evidence="2" id="KW-1185">Reference proteome</keyword>
<dbReference type="HOGENOM" id="CLU_1842132_0_0_10"/>
<gene>
    <name evidence="1" type="ORF">FAES_3191</name>
</gene>